<feature type="binding site" evidence="6">
    <location>
        <position position="96"/>
    </location>
    <ligand>
        <name>ATP</name>
        <dbReference type="ChEBI" id="CHEBI:30616"/>
    </ligand>
</feature>
<comment type="caution">
    <text evidence="8">The sequence shown here is derived from an EMBL/GenBank/DDBJ whole genome shotgun (WGS) entry which is preliminary data.</text>
</comment>
<keyword evidence="3 6" id="KW-0547">Nucleotide-binding</keyword>
<dbReference type="GO" id="GO:0005634">
    <property type="term" value="C:nucleus"/>
    <property type="evidence" value="ECO:0007669"/>
    <property type="project" value="TreeGrafter"/>
</dbReference>
<evidence type="ECO:0000256" key="1">
    <source>
        <dbReference type="ARBA" id="ARBA00022527"/>
    </source>
</evidence>
<organism evidence="8 9">
    <name type="scientific">Lentinula lateritia</name>
    <dbReference type="NCBI Taxonomy" id="40482"/>
    <lineage>
        <taxon>Eukaryota</taxon>
        <taxon>Fungi</taxon>
        <taxon>Dikarya</taxon>
        <taxon>Basidiomycota</taxon>
        <taxon>Agaricomycotina</taxon>
        <taxon>Agaricomycetes</taxon>
        <taxon>Agaricomycetidae</taxon>
        <taxon>Agaricales</taxon>
        <taxon>Marasmiineae</taxon>
        <taxon>Omphalotaceae</taxon>
        <taxon>Lentinula</taxon>
    </lineage>
</organism>
<dbReference type="PROSITE" id="PS50011">
    <property type="entry name" value="PROTEIN_KINASE_DOM"/>
    <property type="match status" value="1"/>
</dbReference>
<evidence type="ECO:0000256" key="6">
    <source>
        <dbReference type="PROSITE-ProRule" id="PRU10141"/>
    </source>
</evidence>
<dbReference type="PROSITE" id="PS00107">
    <property type="entry name" value="PROTEIN_KINASE_ATP"/>
    <property type="match status" value="1"/>
</dbReference>
<evidence type="ECO:0000259" key="7">
    <source>
        <dbReference type="PROSITE" id="PS50011"/>
    </source>
</evidence>
<evidence type="ECO:0000256" key="4">
    <source>
        <dbReference type="ARBA" id="ARBA00022777"/>
    </source>
</evidence>
<sequence length="437" mass="49367">MNRPHFPVLFGTSGLAPRFIHTVFGDRYVPCQLDRVEDVAEYRPGGFHPVNIGDEFADGHYKILHKLGFGGSSTVWLARDQRCIGMRRYGKLVVVKALRADISSVNYPDLVVARLLQQSQPSNSLRIIDGPNGSHEFLVSALAGPSVRAMLDFPERRRLRADLARKIAAQAACVLGHIHCAGFVHGDFTTSNLLFQLLSDHATEWSDHEVYEYFGVPVTDTVRTCNGEPVGPHAPSQLIEAIDHSMFMETHLLQEDIMAIDFGQAYAILDPPKDYRPNAMLSYMSPEAFFELRAGPEADVWALGCAIFEIRAGFPLFDYFFPSSTEILTHIVTTLGRLPNPWWDAFKNQAQFDEDGLPKKNTNLVVSSIRDQLCSLGTSDEILTSNERMLFEVSEMRMDGKEVDLLVDLLGKMMRYRPEDRIEIREVVNHAWFKFSW</sequence>
<feature type="domain" description="Protein kinase" evidence="7">
    <location>
        <begin position="61"/>
        <end position="433"/>
    </location>
</feature>
<evidence type="ECO:0000313" key="8">
    <source>
        <dbReference type="EMBL" id="KAJ4463225.1"/>
    </source>
</evidence>
<dbReference type="GO" id="GO:0005524">
    <property type="term" value="F:ATP binding"/>
    <property type="evidence" value="ECO:0007669"/>
    <property type="project" value="UniProtKB-UniRule"/>
</dbReference>
<dbReference type="Gene3D" id="1.10.510.10">
    <property type="entry name" value="Transferase(Phosphotransferase) domain 1"/>
    <property type="match status" value="1"/>
</dbReference>
<reference evidence="8" key="1">
    <citation type="submission" date="2022-08" db="EMBL/GenBank/DDBJ databases">
        <authorList>
            <consortium name="DOE Joint Genome Institute"/>
            <person name="Min B."/>
            <person name="Riley R."/>
            <person name="Sierra-Patev S."/>
            <person name="Naranjo-Ortiz M."/>
            <person name="Looney B."/>
            <person name="Konkel Z."/>
            <person name="Slot J.C."/>
            <person name="Sakamoto Y."/>
            <person name="Steenwyk J.L."/>
            <person name="Rokas A."/>
            <person name="Carro J."/>
            <person name="Camarero S."/>
            <person name="Ferreira P."/>
            <person name="Molpeceres G."/>
            <person name="Ruiz-Duenas F.J."/>
            <person name="Serrano A."/>
            <person name="Henrissat B."/>
            <person name="Drula E."/>
            <person name="Hughes K.W."/>
            <person name="Mata J.L."/>
            <person name="Ishikawa N.K."/>
            <person name="Vargas-Isla R."/>
            <person name="Ushijima S."/>
            <person name="Smith C.A."/>
            <person name="Ahrendt S."/>
            <person name="Andreopoulos W."/>
            <person name="He G."/>
            <person name="Labutti K."/>
            <person name="Lipzen A."/>
            <person name="Ng V."/>
            <person name="Sandor L."/>
            <person name="Barry K."/>
            <person name="Martinez A.T."/>
            <person name="Xiao Y."/>
            <person name="Gibbons J.G."/>
            <person name="Terashima K."/>
            <person name="Hibbett D.S."/>
            <person name="Grigoriev I.V."/>
        </authorList>
    </citation>
    <scope>NUCLEOTIDE SEQUENCE</scope>
    <source>
        <strain evidence="8">Sp2 HRB7682 ss15</strain>
    </source>
</reference>
<dbReference type="InterPro" id="IPR051175">
    <property type="entry name" value="CLK_kinases"/>
</dbReference>
<dbReference type="Proteomes" id="UP001150238">
    <property type="component" value="Unassembled WGS sequence"/>
</dbReference>
<gene>
    <name evidence="8" type="ORF">C8J55DRAFT_444494</name>
</gene>
<evidence type="ECO:0000256" key="5">
    <source>
        <dbReference type="ARBA" id="ARBA00022840"/>
    </source>
</evidence>
<evidence type="ECO:0000313" key="9">
    <source>
        <dbReference type="Proteomes" id="UP001150238"/>
    </source>
</evidence>
<name>A0A9W8ZNL5_9AGAR</name>
<dbReference type="Gene3D" id="3.30.200.20">
    <property type="entry name" value="Phosphorylase Kinase, domain 1"/>
    <property type="match status" value="1"/>
</dbReference>
<dbReference type="EMBL" id="JANVFS010000082">
    <property type="protein sequence ID" value="KAJ4463225.1"/>
    <property type="molecule type" value="Genomic_DNA"/>
</dbReference>
<protein>
    <submittedName>
        <fullName evidence="8">Kinase-like protein</fullName>
    </submittedName>
</protein>
<keyword evidence="5 6" id="KW-0067">ATP-binding</keyword>
<dbReference type="AlphaFoldDB" id="A0A9W8ZNL5"/>
<reference evidence="8" key="2">
    <citation type="journal article" date="2023" name="Proc. Natl. Acad. Sci. U.S.A.">
        <title>A global phylogenomic analysis of the shiitake genus Lentinula.</title>
        <authorList>
            <person name="Sierra-Patev S."/>
            <person name="Min B."/>
            <person name="Naranjo-Ortiz M."/>
            <person name="Looney B."/>
            <person name="Konkel Z."/>
            <person name="Slot J.C."/>
            <person name="Sakamoto Y."/>
            <person name="Steenwyk J.L."/>
            <person name="Rokas A."/>
            <person name="Carro J."/>
            <person name="Camarero S."/>
            <person name="Ferreira P."/>
            <person name="Molpeceres G."/>
            <person name="Ruiz-Duenas F.J."/>
            <person name="Serrano A."/>
            <person name="Henrissat B."/>
            <person name="Drula E."/>
            <person name="Hughes K.W."/>
            <person name="Mata J.L."/>
            <person name="Ishikawa N.K."/>
            <person name="Vargas-Isla R."/>
            <person name="Ushijima S."/>
            <person name="Smith C.A."/>
            <person name="Donoghue J."/>
            <person name="Ahrendt S."/>
            <person name="Andreopoulos W."/>
            <person name="He G."/>
            <person name="LaButti K."/>
            <person name="Lipzen A."/>
            <person name="Ng V."/>
            <person name="Riley R."/>
            <person name="Sandor L."/>
            <person name="Barry K."/>
            <person name="Martinez A.T."/>
            <person name="Xiao Y."/>
            <person name="Gibbons J.G."/>
            <person name="Terashima K."/>
            <person name="Grigoriev I.V."/>
            <person name="Hibbett D."/>
        </authorList>
    </citation>
    <scope>NUCLEOTIDE SEQUENCE</scope>
    <source>
        <strain evidence="8">Sp2 HRB7682 ss15</strain>
    </source>
</reference>
<keyword evidence="2" id="KW-0808">Transferase</keyword>
<keyword evidence="4 8" id="KW-0418">Kinase</keyword>
<dbReference type="PROSITE" id="PS00109">
    <property type="entry name" value="PROTEIN_KINASE_TYR"/>
    <property type="match status" value="1"/>
</dbReference>
<dbReference type="Pfam" id="PF00069">
    <property type="entry name" value="Pkinase"/>
    <property type="match status" value="1"/>
</dbReference>
<dbReference type="GO" id="GO:0043484">
    <property type="term" value="P:regulation of RNA splicing"/>
    <property type="evidence" value="ECO:0007669"/>
    <property type="project" value="TreeGrafter"/>
</dbReference>
<dbReference type="SMART" id="SM00220">
    <property type="entry name" value="S_TKc"/>
    <property type="match status" value="1"/>
</dbReference>
<evidence type="ECO:0000256" key="2">
    <source>
        <dbReference type="ARBA" id="ARBA00022679"/>
    </source>
</evidence>
<proteinExistence type="predicted"/>
<dbReference type="InterPro" id="IPR000719">
    <property type="entry name" value="Prot_kinase_dom"/>
</dbReference>
<dbReference type="InterPro" id="IPR011009">
    <property type="entry name" value="Kinase-like_dom_sf"/>
</dbReference>
<accession>A0A9W8ZNL5</accession>
<dbReference type="InterPro" id="IPR008266">
    <property type="entry name" value="Tyr_kinase_AS"/>
</dbReference>
<dbReference type="GO" id="GO:0004674">
    <property type="term" value="F:protein serine/threonine kinase activity"/>
    <property type="evidence" value="ECO:0007669"/>
    <property type="project" value="UniProtKB-KW"/>
</dbReference>
<dbReference type="InterPro" id="IPR017441">
    <property type="entry name" value="Protein_kinase_ATP_BS"/>
</dbReference>
<dbReference type="PANTHER" id="PTHR45646:SF11">
    <property type="entry name" value="SERINE_THREONINE-PROTEIN KINASE DOA"/>
    <property type="match status" value="1"/>
</dbReference>
<dbReference type="SUPFAM" id="SSF56112">
    <property type="entry name" value="Protein kinase-like (PK-like)"/>
    <property type="match status" value="1"/>
</dbReference>
<evidence type="ECO:0000256" key="3">
    <source>
        <dbReference type="ARBA" id="ARBA00022741"/>
    </source>
</evidence>
<dbReference type="PANTHER" id="PTHR45646">
    <property type="entry name" value="SERINE/THREONINE-PROTEIN KINASE DOA-RELATED"/>
    <property type="match status" value="1"/>
</dbReference>
<keyword evidence="1" id="KW-0723">Serine/threonine-protein kinase</keyword>